<dbReference type="GO" id="GO:0008898">
    <property type="term" value="F:S-adenosylmethionine-homocysteine S-methyltransferase activity"/>
    <property type="evidence" value="ECO:0007669"/>
    <property type="project" value="TreeGrafter"/>
</dbReference>
<dbReference type="RefSeq" id="WP_045251534.1">
    <property type="nucleotide sequence ID" value="NZ_JYIT01000083.1"/>
</dbReference>
<name>A0A0F0KG50_9MICO</name>
<dbReference type="Pfam" id="PF02574">
    <property type="entry name" value="S-methyl_trans"/>
    <property type="match status" value="1"/>
</dbReference>
<dbReference type="OrthoDB" id="9803687at2"/>
<proteinExistence type="predicted"/>
<keyword evidence="9" id="KW-1185">Reference proteome</keyword>
<feature type="binding site" evidence="5 6">
    <location>
        <position position="224"/>
    </location>
    <ligand>
        <name>Zn(2+)</name>
        <dbReference type="ChEBI" id="CHEBI:29105"/>
    </ligand>
</feature>
<dbReference type="GO" id="GO:0008270">
    <property type="term" value="F:zinc ion binding"/>
    <property type="evidence" value="ECO:0007669"/>
    <property type="project" value="InterPro"/>
</dbReference>
<sequence length="309" mass="31697">MTGTKTTGAEGGILPLTILDGGMSTALEQQGIEVGGALWTARLLADEPERIARAHRAFFEAGAHVATTATYQASERGFTAAGLDAAEARTLIGRGVTIAREVRDECAASRPGLLVAASVGPYGAVLGDGSEYRGRYGVAPSRLRDFHGPRLEALAEAGPDLLAVETIPDLEEAVVIAALLDELGVPAWFSYSVRGEETCAGQPLAEAFAVLAGGRSLVAAGVNCSDEGDVLGAVEAAVAETGLPAIAYPNHGGVWDSTTKTWSHARPLDIDLVDAWIAAGARYIGGCCGFGPADIAALSRRVTAPSVAS</sequence>
<feature type="domain" description="Hcy-binding" evidence="7">
    <location>
        <begin position="5"/>
        <end position="302"/>
    </location>
</feature>
<gene>
    <name evidence="8" type="primary">mmuM</name>
    <name evidence="8" type="ORF">RL72_02879</name>
</gene>
<dbReference type="Proteomes" id="UP000033448">
    <property type="component" value="Unassembled WGS sequence"/>
</dbReference>
<dbReference type="GO" id="GO:0032259">
    <property type="term" value="P:methylation"/>
    <property type="evidence" value="ECO:0007669"/>
    <property type="project" value="UniProtKB-KW"/>
</dbReference>
<evidence type="ECO:0000256" key="1">
    <source>
        <dbReference type="ARBA" id="ARBA00022603"/>
    </source>
</evidence>
<dbReference type="PIRSF" id="PIRSF037505">
    <property type="entry name" value="Betaine_HMT"/>
    <property type="match status" value="1"/>
</dbReference>
<dbReference type="EC" id="2.1.1.10" evidence="8"/>
<accession>A0A0F0KG50</accession>
<dbReference type="AlphaFoldDB" id="A0A0F0KG50"/>
<dbReference type="NCBIfam" id="NF007020">
    <property type="entry name" value="PRK09485.1"/>
    <property type="match status" value="1"/>
</dbReference>
<comment type="cofactor">
    <cofactor evidence="5">
        <name>Zn(2+)</name>
        <dbReference type="ChEBI" id="CHEBI:29105"/>
    </cofactor>
    <text evidence="5">Binds 1 zinc ion per subunit.</text>
</comment>
<dbReference type="Gene3D" id="3.20.20.330">
    <property type="entry name" value="Homocysteine-binding-like domain"/>
    <property type="match status" value="1"/>
</dbReference>
<evidence type="ECO:0000256" key="6">
    <source>
        <dbReference type="PROSITE-ProRule" id="PRU00333"/>
    </source>
</evidence>
<dbReference type="InterPro" id="IPR003726">
    <property type="entry name" value="HCY_dom"/>
</dbReference>
<keyword evidence="4 5" id="KW-0862">Zinc</keyword>
<dbReference type="PANTHER" id="PTHR46015:SF1">
    <property type="entry name" value="HOMOCYSTEINE S-METHYLTRANSFERASE-LIKE ISOFORM 1"/>
    <property type="match status" value="1"/>
</dbReference>
<dbReference type="InterPro" id="IPR017226">
    <property type="entry name" value="BHMT-like"/>
</dbReference>
<evidence type="ECO:0000313" key="9">
    <source>
        <dbReference type="Proteomes" id="UP000033448"/>
    </source>
</evidence>
<feature type="binding site" evidence="5 6">
    <location>
        <position position="287"/>
    </location>
    <ligand>
        <name>Zn(2+)</name>
        <dbReference type="ChEBI" id="CHEBI:29105"/>
    </ligand>
</feature>
<reference evidence="8 9" key="1">
    <citation type="submission" date="2015-02" db="EMBL/GenBank/DDBJ databases">
        <title>Draft genome sequences of ten Microbacterium spp. with emphasis on heavy metal contaminated environments.</title>
        <authorList>
            <person name="Corretto E."/>
        </authorList>
    </citation>
    <scope>NUCLEOTIDE SEQUENCE [LARGE SCALE GENOMIC DNA]</scope>
    <source>
        <strain evidence="8 9">DSM 23848</strain>
    </source>
</reference>
<feature type="binding site" evidence="5 6">
    <location>
        <position position="288"/>
    </location>
    <ligand>
        <name>Zn(2+)</name>
        <dbReference type="ChEBI" id="CHEBI:29105"/>
    </ligand>
</feature>
<keyword evidence="3 5" id="KW-0479">Metal-binding</keyword>
<dbReference type="EMBL" id="JYIT01000083">
    <property type="protein sequence ID" value="KJL19833.1"/>
    <property type="molecule type" value="Genomic_DNA"/>
</dbReference>
<evidence type="ECO:0000256" key="5">
    <source>
        <dbReference type="PIRSR" id="PIRSR037505-2"/>
    </source>
</evidence>
<keyword evidence="1 6" id="KW-0489">Methyltransferase</keyword>
<dbReference type="PANTHER" id="PTHR46015">
    <property type="entry name" value="ZGC:172121"/>
    <property type="match status" value="1"/>
</dbReference>
<dbReference type="GO" id="GO:0033528">
    <property type="term" value="P:S-methylmethionine cycle"/>
    <property type="evidence" value="ECO:0007669"/>
    <property type="project" value="TreeGrafter"/>
</dbReference>
<protein>
    <submittedName>
        <fullName evidence="8">Homocysteine S-methyltransferase</fullName>
        <ecNumber evidence="8">2.1.1.10</ecNumber>
    </submittedName>
</protein>
<evidence type="ECO:0000256" key="3">
    <source>
        <dbReference type="ARBA" id="ARBA00022723"/>
    </source>
</evidence>
<comment type="caution">
    <text evidence="8">The sequence shown here is derived from an EMBL/GenBank/DDBJ whole genome shotgun (WGS) entry which is preliminary data.</text>
</comment>
<evidence type="ECO:0000256" key="2">
    <source>
        <dbReference type="ARBA" id="ARBA00022679"/>
    </source>
</evidence>
<dbReference type="InterPro" id="IPR051486">
    <property type="entry name" value="Hcy_S-methyltransferase"/>
</dbReference>
<evidence type="ECO:0000259" key="7">
    <source>
        <dbReference type="PROSITE" id="PS50970"/>
    </source>
</evidence>
<dbReference type="InterPro" id="IPR036589">
    <property type="entry name" value="HCY_dom_sf"/>
</dbReference>
<dbReference type="PATRIC" id="fig|582680.7.peg.2935"/>
<evidence type="ECO:0000256" key="4">
    <source>
        <dbReference type="ARBA" id="ARBA00022833"/>
    </source>
</evidence>
<evidence type="ECO:0000313" key="8">
    <source>
        <dbReference type="EMBL" id="KJL19833.1"/>
    </source>
</evidence>
<dbReference type="PROSITE" id="PS50970">
    <property type="entry name" value="HCY"/>
    <property type="match status" value="1"/>
</dbReference>
<organism evidence="8 9">
    <name type="scientific">Microbacterium azadirachtae</name>
    <dbReference type="NCBI Taxonomy" id="582680"/>
    <lineage>
        <taxon>Bacteria</taxon>
        <taxon>Bacillati</taxon>
        <taxon>Actinomycetota</taxon>
        <taxon>Actinomycetes</taxon>
        <taxon>Micrococcales</taxon>
        <taxon>Microbacteriaceae</taxon>
        <taxon>Microbacterium</taxon>
    </lineage>
</organism>
<dbReference type="SUPFAM" id="SSF82282">
    <property type="entry name" value="Homocysteine S-methyltransferase"/>
    <property type="match status" value="1"/>
</dbReference>
<dbReference type="GO" id="GO:0009086">
    <property type="term" value="P:methionine biosynthetic process"/>
    <property type="evidence" value="ECO:0007669"/>
    <property type="project" value="InterPro"/>
</dbReference>
<keyword evidence="2 6" id="KW-0808">Transferase</keyword>